<dbReference type="InterPro" id="IPR025577">
    <property type="entry name" value="FlxA"/>
</dbReference>
<dbReference type="EMBL" id="LVWI01000046">
    <property type="protein sequence ID" value="OKP85271.1"/>
    <property type="molecule type" value="Genomic_DNA"/>
</dbReference>
<sequence length="271" mass="29796">MALISSTSNNTSPIQNPSHQAISNSRDKEIQGLMDQKSRLNEQIEAVKSNENMDKKLKQERVQALKTSIQEIDAQIAQIKAEEMQEKIENSKPNKTETIKPETDPATDITAESMHVLLQNHTTYDRLGKLVGLSKKVEGEIKPLEGEVKLEEVRLSNNPTHDAGRATMLENAERTVLQAKRDRVQDIKSTVRGIDSKIGDVVSELKDNDNTAATSKDLPRSLLHPEGEEKDDQDHSSASQKKTGTAEAPATGVSGQQNDKSSGSPSIDIRV</sequence>
<feature type="region of interest" description="Disordered" evidence="2">
    <location>
        <begin position="1"/>
        <end position="30"/>
    </location>
</feature>
<feature type="compositionally biased region" description="Basic and acidic residues" evidence="2">
    <location>
        <begin position="217"/>
        <end position="235"/>
    </location>
</feature>
<organism evidence="3 4">
    <name type="scientific">Paenibacillus helianthi</name>
    <dbReference type="NCBI Taxonomy" id="1349432"/>
    <lineage>
        <taxon>Bacteria</taxon>
        <taxon>Bacillati</taxon>
        <taxon>Bacillota</taxon>
        <taxon>Bacilli</taxon>
        <taxon>Bacillales</taxon>
        <taxon>Paenibacillaceae</taxon>
        <taxon>Paenibacillus</taxon>
    </lineage>
</organism>
<name>A0ABX3EQ70_9BACL</name>
<feature type="compositionally biased region" description="Polar residues" evidence="2">
    <location>
        <begin position="1"/>
        <end position="24"/>
    </location>
</feature>
<proteinExistence type="predicted"/>
<evidence type="ECO:0000256" key="2">
    <source>
        <dbReference type="SAM" id="MobiDB-lite"/>
    </source>
</evidence>
<keyword evidence="4" id="KW-1185">Reference proteome</keyword>
<evidence type="ECO:0000313" key="4">
    <source>
        <dbReference type="Proteomes" id="UP000186058"/>
    </source>
</evidence>
<evidence type="ECO:0000256" key="1">
    <source>
        <dbReference type="SAM" id="Coils"/>
    </source>
</evidence>
<gene>
    <name evidence="3" type="ORF">A3844_16715</name>
</gene>
<keyword evidence="1" id="KW-0175">Coiled coil</keyword>
<feature type="compositionally biased region" description="Polar residues" evidence="2">
    <location>
        <begin position="253"/>
        <end position="265"/>
    </location>
</feature>
<protein>
    <submittedName>
        <fullName evidence="3">Uncharacterized protein</fullName>
    </submittedName>
</protein>
<dbReference type="Proteomes" id="UP000186058">
    <property type="component" value="Unassembled WGS sequence"/>
</dbReference>
<feature type="region of interest" description="Disordered" evidence="2">
    <location>
        <begin position="206"/>
        <end position="271"/>
    </location>
</feature>
<feature type="coiled-coil region" evidence="1">
    <location>
        <begin position="30"/>
        <end position="82"/>
    </location>
</feature>
<dbReference type="RefSeq" id="WP_074108035.1">
    <property type="nucleotide sequence ID" value="NZ_LVWI01000046.1"/>
</dbReference>
<dbReference type="Pfam" id="PF14282">
    <property type="entry name" value="FlxA"/>
    <property type="match status" value="1"/>
</dbReference>
<comment type="caution">
    <text evidence="3">The sequence shown here is derived from an EMBL/GenBank/DDBJ whole genome shotgun (WGS) entry which is preliminary data.</text>
</comment>
<evidence type="ECO:0000313" key="3">
    <source>
        <dbReference type="EMBL" id="OKP85271.1"/>
    </source>
</evidence>
<accession>A0ABX3EQ70</accession>
<reference evidence="3 4" key="1">
    <citation type="submission" date="2016-03" db="EMBL/GenBank/DDBJ databases">
        <authorList>
            <person name="Sant'Anna F.H."/>
            <person name="Ambrosini A."/>
            <person name="Souza R."/>
            <person name="Bach E."/>
            <person name="Fernandes G."/>
            <person name="Balsanelli E."/>
            <person name="Baura V.A."/>
            <person name="Souza E.M."/>
            <person name="Passaglia L."/>
        </authorList>
    </citation>
    <scope>NUCLEOTIDE SEQUENCE [LARGE SCALE GENOMIC DNA]</scope>
    <source>
        <strain evidence="3 4">P26E</strain>
    </source>
</reference>